<dbReference type="InterPro" id="IPR023213">
    <property type="entry name" value="CAT-like_dom_sf"/>
</dbReference>
<dbReference type="Gene3D" id="3.30.559.30">
    <property type="entry name" value="Nonribosomal peptide synthetase, condensation domain"/>
    <property type="match status" value="4"/>
</dbReference>
<comment type="similarity">
    <text evidence="2">Belongs to the ATP-dependent AMP-binding enzyme family.</text>
</comment>
<evidence type="ECO:0000256" key="6">
    <source>
        <dbReference type="ARBA" id="ARBA00022737"/>
    </source>
</evidence>
<dbReference type="InterPro" id="IPR020806">
    <property type="entry name" value="PKS_PP-bd"/>
</dbReference>
<dbReference type="PANTHER" id="PTHR45527">
    <property type="entry name" value="NONRIBOSOMAL PEPTIDE SYNTHETASE"/>
    <property type="match status" value="1"/>
</dbReference>
<dbReference type="NCBIfam" id="NF003417">
    <property type="entry name" value="PRK04813.1"/>
    <property type="match status" value="5"/>
</dbReference>
<dbReference type="Gene3D" id="3.40.50.12780">
    <property type="entry name" value="N-terminal domain of ligase-like"/>
    <property type="match status" value="1"/>
</dbReference>
<dbReference type="InterPro" id="IPR045851">
    <property type="entry name" value="AMP-bd_C_sf"/>
</dbReference>
<dbReference type="Gene3D" id="3.30.300.30">
    <property type="match status" value="4"/>
</dbReference>
<keyword evidence="5" id="KW-0436">Ligase</keyword>
<dbReference type="InterPro" id="IPR029058">
    <property type="entry name" value="AB_hydrolase_fold"/>
</dbReference>
<dbReference type="CDD" id="cd12117">
    <property type="entry name" value="A_NRPS_Srf_like"/>
    <property type="match status" value="1"/>
</dbReference>
<reference evidence="10 11" key="1">
    <citation type="submission" date="2013-05" db="EMBL/GenBank/DDBJ databases">
        <authorList>
            <person name="Strain E.A."/>
            <person name="Brown E."/>
            <person name="Allard M.W."/>
            <person name="Luo Y.L."/>
        </authorList>
    </citation>
    <scope>NUCLEOTIDE SEQUENCE [LARGE SCALE GENOMIC DNA]</scope>
    <source>
        <strain evidence="10 11">TS-15</strain>
    </source>
</reference>
<keyword evidence="3" id="KW-0596">Phosphopantetheine</keyword>
<accession>S9TMX1</accession>
<evidence type="ECO:0000256" key="3">
    <source>
        <dbReference type="ARBA" id="ARBA00022450"/>
    </source>
</evidence>
<feature type="domain" description="Carrier" evidence="9">
    <location>
        <begin position="340"/>
        <end position="414"/>
    </location>
</feature>
<dbReference type="GO" id="GO:0044550">
    <property type="term" value="P:secondary metabolite biosynthetic process"/>
    <property type="evidence" value="ECO:0007669"/>
    <property type="project" value="UniProtKB-ARBA"/>
</dbReference>
<dbReference type="FunFam" id="3.30.300.30:FF:000010">
    <property type="entry name" value="Enterobactin synthetase component F"/>
    <property type="match status" value="4"/>
</dbReference>
<dbReference type="InterPro" id="IPR036736">
    <property type="entry name" value="ACP-like_sf"/>
</dbReference>
<dbReference type="InterPro" id="IPR000873">
    <property type="entry name" value="AMP-dep_synth/lig_dom"/>
</dbReference>
<dbReference type="GO" id="GO:0005829">
    <property type="term" value="C:cytosol"/>
    <property type="evidence" value="ECO:0007669"/>
    <property type="project" value="TreeGrafter"/>
</dbReference>
<dbReference type="GO" id="GO:0017000">
    <property type="term" value="P:antibiotic biosynthetic process"/>
    <property type="evidence" value="ECO:0007669"/>
    <property type="project" value="UniProtKB-KW"/>
</dbReference>
<dbReference type="Gene3D" id="1.10.1200.10">
    <property type="entry name" value="ACP-like"/>
    <property type="match status" value="4"/>
</dbReference>
<dbReference type="Proteomes" id="UP000015344">
    <property type="component" value="Unassembled WGS sequence"/>
</dbReference>
<dbReference type="eggNOG" id="COG1020">
    <property type="taxonomic scope" value="Bacteria"/>
</dbReference>
<feature type="non-terminal residue" evidence="10">
    <location>
        <position position="1"/>
    </location>
</feature>
<dbReference type="Gene3D" id="2.30.38.10">
    <property type="entry name" value="Luciferase, Domain 3"/>
    <property type="match status" value="3"/>
</dbReference>
<keyword evidence="7" id="KW-0045">Antibiotic biosynthesis</keyword>
<dbReference type="SUPFAM" id="SSF53474">
    <property type="entry name" value="alpha/beta-Hydrolases"/>
    <property type="match status" value="1"/>
</dbReference>
<dbReference type="InterPro" id="IPR001242">
    <property type="entry name" value="Condensation_dom"/>
</dbReference>
<protein>
    <submittedName>
        <fullName evidence="10">Gramicidin S synthetase II</fullName>
    </submittedName>
</protein>
<evidence type="ECO:0000256" key="8">
    <source>
        <dbReference type="ARBA" id="ARBA00023268"/>
    </source>
</evidence>
<feature type="domain" description="Carrier" evidence="9">
    <location>
        <begin position="2939"/>
        <end position="3014"/>
    </location>
</feature>
<dbReference type="GO" id="GO:0043041">
    <property type="term" value="P:amino acid activation for nonribosomal peptide biosynthetic process"/>
    <property type="evidence" value="ECO:0007669"/>
    <property type="project" value="TreeGrafter"/>
</dbReference>
<gene>
    <name evidence="10" type="ORF">PAALTS15_29481</name>
</gene>
<comment type="caution">
    <text evidence="10">The sequence shown here is derived from an EMBL/GenBank/DDBJ whole genome shotgun (WGS) entry which is preliminary data.</text>
</comment>
<dbReference type="Gene3D" id="3.40.50.980">
    <property type="match status" value="6"/>
</dbReference>
<evidence type="ECO:0000256" key="5">
    <source>
        <dbReference type="ARBA" id="ARBA00022598"/>
    </source>
</evidence>
<dbReference type="InterPro" id="IPR010060">
    <property type="entry name" value="NRPS_synth"/>
</dbReference>
<dbReference type="InterPro" id="IPR020845">
    <property type="entry name" value="AMP-binding_CS"/>
</dbReference>
<dbReference type="NCBIfam" id="TIGR01720">
    <property type="entry name" value="NRPS-para261"/>
    <property type="match status" value="1"/>
</dbReference>
<dbReference type="Gene3D" id="1.10.287.490">
    <property type="entry name" value="Helix hairpin bin"/>
    <property type="match status" value="1"/>
</dbReference>
<dbReference type="PANTHER" id="PTHR45527:SF1">
    <property type="entry name" value="FATTY ACID SYNTHASE"/>
    <property type="match status" value="1"/>
</dbReference>
<dbReference type="Pfam" id="PF00550">
    <property type="entry name" value="PP-binding"/>
    <property type="match status" value="4"/>
</dbReference>
<dbReference type="InterPro" id="IPR010071">
    <property type="entry name" value="AA_adenyl_dom"/>
</dbReference>
<keyword evidence="4" id="KW-0597">Phosphoprotein</keyword>
<dbReference type="InterPro" id="IPR009081">
    <property type="entry name" value="PP-bd_ACP"/>
</dbReference>
<evidence type="ECO:0000256" key="4">
    <source>
        <dbReference type="ARBA" id="ARBA00022553"/>
    </source>
</evidence>
<dbReference type="FunFam" id="3.40.50.12780:FF:000012">
    <property type="entry name" value="Non-ribosomal peptide synthetase"/>
    <property type="match status" value="2"/>
</dbReference>
<name>S9TMX1_PAEAL</name>
<dbReference type="CDD" id="cd19543">
    <property type="entry name" value="DCL_NRPS"/>
    <property type="match status" value="1"/>
</dbReference>
<dbReference type="PATRIC" id="fig|1117108.3.peg.6094"/>
<dbReference type="Gene3D" id="3.40.50.1820">
    <property type="entry name" value="alpha/beta hydrolase"/>
    <property type="match status" value="1"/>
</dbReference>
<dbReference type="InterPro" id="IPR020802">
    <property type="entry name" value="TesA-like"/>
</dbReference>
<feature type="domain" description="Carrier" evidence="9">
    <location>
        <begin position="3975"/>
        <end position="4050"/>
    </location>
</feature>
<dbReference type="Gene3D" id="3.30.559.10">
    <property type="entry name" value="Chloramphenicol acetyltransferase-like domain"/>
    <property type="match status" value="4"/>
</dbReference>
<dbReference type="PROSITE" id="PS50075">
    <property type="entry name" value="CARRIER"/>
    <property type="match status" value="4"/>
</dbReference>
<evidence type="ECO:0000313" key="11">
    <source>
        <dbReference type="Proteomes" id="UP000015344"/>
    </source>
</evidence>
<dbReference type="InterPro" id="IPR001031">
    <property type="entry name" value="Thioesterase"/>
</dbReference>
<proteinExistence type="inferred from homology"/>
<dbReference type="InterPro" id="IPR025110">
    <property type="entry name" value="AMP-bd_C"/>
</dbReference>
<dbReference type="EMBL" id="ATMT01000108">
    <property type="protein sequence ID" value="EPY03626.1"/>
    <property type="molecule type" value="Genomic_DNA"/>
</dbReference>
<dbReference type="PROSITE" id="PS00012">
    <property type="entry name" value="PHOSPHOPANTETHEINE"/>
    <property type="match status" value="4"/>
</dbReference>
<dbReference type="SUPFAM" id="SSF47336">
    <property type="entry name" value="ACP-like"/>
    <property type="match status" value="4"/>
</dbReference>
<feature type="domain" description="Carrier" evidence="9">
    <location>
        <begin position="1903"/>
        <end position="1978"/>
    </location>
</feature>
<keyword evidence="8" id="KW-0511">Multifunctional enzyme</keyword>
<dbReference type="FunFam" id="3.40.50.980:FF:000001">
    <property type="entry name" value="Non-ribosomal peptide synthetase"/>
    <property type="match status" value="2"/>
</dbReference>
<evidence type="ECO:0000313" key="10">
    <source>
        <dbReference type="EMBL" id="EPY03626.1"/>
    </source>
</evidence>
<comment type="cofactor">
    <cofactor evidence="1">
        <name>pantetheine 4'-phosphate</name>
        <dbReference type="ChEBI" id="CHEBI:47942"/>
    </cofactor>
</comment>
<evidence type="ECO:0000256" key="2">
    <source>
        <dbReference type="ARBA" id="ARBA00006432"/>
    </source>
</evidence>
<sequence length="4289" mass="478854">PKGVMVEHQNAANVISWYISRYELSDNLMLTTSFTFDPSVEQLFGSLMAGKTLHVIQKETLLNPPKLLDYIHENKINTINFTPSYIRELLVGQTKLPGLQHVIAGGEKLDDRLKEEVLQLGYCLYNHYGPTETTIEVLTGPCYSNEKATVGKPIHNTTVYILDARGGLQPIGVAGELYISGAGVARGYLNRLELTAEKFVENPFEPGRRMYRTGDLARWLPDGTVDYLGRIDDQVKIRGYRIELGEIEAQLLKVAAVEEAAVVAREDAAGQKQLCAYIVAERVLTVGELRKALARELPEYMIPVYFTQLDRMPLTSSGKVDRKSLPAPEAGLSTGTEYVAPRTGEEKALVSVWQSVLGVEKIGILDHFFELGGDSIKAIQVASRLLQAGYKVEMKDLFRYPVVSELSSQMTAATRRTEQGEVYGSVPLTPIQRWFVQHDPVDLHHFNHAVMLHREDRFDIGALRLTMQRIAKHHDALRIIVTQTEDGYAAWNRSAEDGESYCLDVFDFRDEEAWSQRIETEAGKLQASFSLAAGPLLKLGLFQCPDGDHLLIAIHHWVVDGVSWRILFEDIATAYEQAAQGQDIRLPLKTDSFQTWSQQLGAYAASPAMETQRAYWQSVVEKDLVPLPKDDEQGASTLAVSRTLTVEWSQGQTQQLLKEAHRAYGTEVNDLLLAALAMAVQAWSGLERVAVLLEGHGREPIAADVDVSRTVGWFTSAFPVVLEIEPEMSLPQRIKRVKETLRAIPHKGIGYGLLRYMSEPNETEWACDPDISFNYLGQFDQDLEHSALRISPLSTGEAISGRRQRAAALECNGMIAEGALRLHISYSAEQYRQATMERFAHELQISLQELLAHCVAQERTELTPSDLLQPGFTQEELDALMQRSAALGEIEEVYALTPMQQGMLFHSRLDPHAGAYVNQIHLTLQGELQPAAFEQSWQTVVQRHAVLRTSIDSQWRSEPLQVVYRKRPFTIAYRDLTMHDAGEQAACIAQWKLDDRKQGFAVASESLMRVAVLRTGEQTHEVIWSFHHLLMDGWCLPLVMEEVMGIYNALRAGEEAPLRSVRAYSDYIRWLSEQDVNSARSYWKEQLEGSEALSALPKRQRQVQGYEAKRVSWSVPQEQSKAIALAATAHGVTVSTLLQTAWGLVLHAYSGGRDAVFGGVVSGRPADLPGVEGMIGLFINTLPVRITCEGQETVADLLRRMQAQALASQGYAYYPLHEIQAQCAGTRELFDHILVFENYPMQTAQVEASADASGLEITGVQAEEQTNYDLNVMIQPGEELHIHFDYNGQVYERGTMERLQGHWMRMVDQLVSTPNVAVEKLELLTAEEREELLVTFNDTAVKLPAEATVHALFEQQAARTPEQPALVSGEAVWTYGELEARANRIAGWLRSNGVKNEDRVGVLLSRSPQLIAALLGVLKAGAAYVPLDPALPAARIEGMIQDAGIRILLSEETQTEMLADWEETPLWHVLCLDVERLAVTCMDAERSAITEIAAAAVEGKKERLAATDAEGNCSAMVRFASAEELEAYSPASTGSTDVQTTPMNSAYVIYTSGTTGKPKGVVVEHRNIVNFIAGMVRSLPFAPSASILSVTTVSFDIFVTESWVPLSCGMQIVLASEAELQDPALLGDLLAEHPVQLMQTTPSRLSMMLEQEHSATQLRRIPALLIGGEPLPAALLEQLRVQTNASLYNMYGPTETTVWSTFEHVKESEGEKVSIGRPLANTQAYVLNEALQLQPIGAVGELCLGGAGVARGYWAREELTREKFVDHPYLPGERIYRTGDLARWLPDGRLEHLGRIDHQVKIRGYRIEPGEIEAHLLRIDGVKEAVVTVAAGEMQELCAYVTGSGELTAQAMRSKLAAGLPSYMIPSHFIRLEKMPLTPNGKLDRKALPAPEGTLSTGTEYIAPRTTTEAKLAQLWQEVLGLERVGIHDNFFDIGGHSLRAMTLVSRIHQTLEAEIPLRDVFRCPTVEEMAQAISGLEQKEYAAIPLIEARDYYPVSSAQKRMYILQQINGAEQSYNMPGMLILEGTLNRNRFEEAFRSLIARHETLRTGFEMVQGEPMQRVYETVDFEVAFSQAGWNEEETIIRDFVEPFDLSKAPLLRVGLIEWAADCHLLMFDMHHIVSDGISMDILVEEFVRLYSGEELPSLRIQYKDYAVWQQSEAQKEQMKQHGSYWMKALGGELPVLEMPTDYVRPAIQKYEGSSLEFKIDSKQRDALHQLAARNGVTLYMVLLAVYKAFLLKYSGQEDIIIGVPIAGRTHSDLQGLIGMFVGTLAIRSYPAGEKPFLSYLKEIKETMLNAYEHQDYPFEELIEQVQVNRDLSRNAIFDTMFVLQNKESKPFELDQLLMKPYHTEHKTAKFDLTLQAVDEEAGIAFHLEYATSLYKLETVQRFARHFVQLIASVIENPQASLATLQIVADEERVQLISLFNDTQLTYPRELAIHQWFEEQAERTPHAPAVLFGEKQCSYGELNEKANRLARTLRRAGVEAEQLVAIAAERSIEMIVGILAILKAGGAYVPIDSQYPEERIRYMMQDANVRVLLIQSHLQQTAFAAEKVVLLDDELAYDQDGTNLKSLTGPTHLAYVNYTSGSTGTPKGVCVTQRGVVRLVAQASYVDICESDVFLQGSTISFDAATFEIWASLLNGASLALMPPTSLSLEDWTQAIRKYQVTIVWLTAGLFSVMAEHQLEGLAGVKQLLVGGDIVSKPHVKKVLERYPNLRLINGYGPTENTTFTCCHTISLEDMDRSTIPIGRPISNTQVYVLDRAGMLLPLGAVGELYAAGEGVARGYLNLPELTAERFVDNPFTPGGKMYRTGDLARWLPDGTLEYVGRTDQQVKIRGYRIEVGEIEALLGQIDALREAVVIARTAENGERQLCAYVVADRKLAAGELREHLAQRLPNYMIPAYFVQIDRIPLTANGKIDRKALPAPEENLLAAAEYAAPRTRVEAQLVNIWKEILGLDRVGVRDNFFEIGGHSLRATTMVSRLHKELQVNVPLRDVFRFSTIELLAEAIADREQQTFTAIEPVEEQAYYAVSSAQKRLYILHQLEETGLSYNLPIVLELQGALDRQRFESALHKLIARHETLRTSFHMAEGEPVQCVHHEVGFTAEYVQASETEATEAVRTFIRAFHLEQPPILRVGLIELASERHLFVLDMHHIISDGVSIGILVDEFARLYEGEELPPLRIQYKDYAAWQQSETQIKRKQQEEAYWLNMFSGPIPVLELPTDYVRPVVQSFQGEAMSFMLGNPLSQRLKRIAAETGSSLYMVLLAIYTTLLHKYSGQEAIVVGTPIAGRSHSDLESLVGMFVGTLAIRSYPAGNKTFLSYVEEIKETMLDAYEHQGYPFEELVEKVQVKRDRSRNPIFDTMFVLQNMEQRDLQIQGLHIQPYAIEHSVAKFDLTFQLVEVENGISCSIEYASSLFKRETIARMAKHFEQLIHAVTANPQAQIASLEILTAEERAQLEARNAIASEYPREATVYQLFERQAEKTPEAVAIIHEEEQVTYSELNARSNRLARTLRAAGVRADQFVGILVDRSVEMIVGILGVLKAGGAYVPIDPEYPEQRIRYMLEDSGSQVLLTQHHLRARVQFEGKLINLNDQTAYSKEEWNLEPVSSANDLAYVIYTSGTTGNPKGAMITHQGLTNYLWWAKNVYAAGERLDFPLYSSISFDLTVTSVFTPLLTGSLIRIYSGEDKALLIERIVTDNQVNIVKLTPAHLSLIKELKVTPGSNIRKLIVGGDNLGTDLARSIHDQFGGEIEIFNEYGPTETVVGCMIYRYDPATDTSGSVPIGVPAANVSIYLLNTDGKQVPIGVPGEIYIAGDGVARGYLNRSDLTAEKFVDHPLAPGKRMYRTGDLAKMQDNGNLEYLGRADDQVKLHGFRIELGEVEAALTKVKEVKEAAVIVRENGAKEKSLFAYVVADTELVAGALRRALSKQLPAYMIPTRFVQLDMLPLTANGKVDRRGLSHIQLNEPLQANYTAPRNALEQALADIWQEVLGLERIGIHDNFFDIGGHSLKLIQTIGEARRRLDVDISFSAAFAYPTVMELADYLQSGSSSDDLVKQPTEGVSVWNENNANGITLHCFPPIVGFGQVFTMLATLLQDTAAIYAYDFISCEDAATYFAQSVHKLQPQGPLYLLGYSAGGNLAFEVAKQLEQQNREVAGIIMLDAYPRDSHSLNMLQEEYLETLQEEISLFLRYVPGLDAEEVRQNITTYKNWIDNMETTGEVRADIYLIQSSEAIGEVERGGTSWSELTTGQLHFYSGDGKHEQMLERDYAPTNASLIKAILEKSKAYK</sequence>
<dbReference type="CDD" id="cd19531">
    <property type="entry name" value="LCL_NRPS-like"/>
    <property type="match status" value="2"/>
</dbReference>
<evidence type="ECO:0000256" key="1">
    <source>
        <dbReference type="ARBA" id="ARBA00001957"/>
    </source>
</evidence>
<dbReference type="PROSITE" id="PS00455">
    <property type="entry name" value="AMP_BINDING"/>
    <property type="match status" value="3"/>
</dbReference>
<dbReference type="CDD" id="cd05930">
    <property type="entry name" value="A_NRPS"/>
    <property type="match status" value="2"/>
</dbReference>
<dbReference type="FunFam" id="2.30.38.10:FF:000001">
    <property type="entry name" value="Non-ribosomal peptide synthetase PvdI"/>
    <property type="match status" value="4"/>
</dbReference>
<keyword evidence="6" id="KW-0677">Repeat</keyword>
<dbReference type="InterPro" id="IPR042099">
    <property type="entry name" value="ANL_N_sf"/>
</dbReference>
<dbReference type="InterPro" id="IPR006162">
    <property type="entry name" value="Ppantetheine_attach_site"/>
</dbReference>
<dbReference type="Pfam" id="PF00668">
    <property type="entry name" value="Condensation"/>
    <property type="match status" value="4"/>
</dbReference>
<dbReference type="FunFam" id="1.10.1200.10:FF:000005">
    <property type="entry name" value="Nonribosomal peptide synthetase 1"/>
    <property type="match status" value="4"/>
</dbReference>
<dbReference type="CDD" id="cd19534">
    <property type="entry name" value="E_NRPS"/>
    <property type="match status" value="1"/>
</dbReference>
<evidence type="ECO:0000256" key="7">
    <source>
        <dbReference type="ARBA" id="ARBA00023194"/>
    </source>
</evidence>
<organism evidence="10 11">
    <name type="scientific">Paenibacillus alvei TS-15</name>
    <dbReference type="NCBI Taxonomy" id="1117108"/>
    <lineage>
        <taxon>Bacteria</taxon>
        <taxon>Bacillati</taxon>
        <taxon>Bacillota</taxon>
        <taxon>Bacilli</taxon>
        <taxon>Bacillales</taxon>
        <taxon>Paenibacillaceae</taxon>
        <taxon>Paenibacillus</taxon>
    </lineage>
</organism>
<dbReference type="Pfam" id="PF00501">
    <property type="entry name" value="AMP-binding"/>
    <property type="match status" value="4"/>
</dbReference>
<dbReference type="Pfam" id="PF13193">
    <property type="entry name" value="AMP-binding_C"/>
    <property type="match status" value="4"/>
</dbReference>
<dbReference type="SUPFAM" id="SSF52777">
    <property type="entry name" value="CoA-dependent acyltransferases"/>
    <property type="match status" value="8"/>
</dbReference>
<dbReference type="SUPFAM" id="SSF56801">
    <property type="entry name" value="Acetyl-CoA synthetase-like"/>
    <property type="match status" value="4"/>
</dbReference>
<dbReference type="GO" id="GO:0008610">
    <property type="term" value="P:lipid biosynthetic process"/>
    <property type="evidence" value="ECO:0007669"/>
    <property type="project" value="UniProtKB-ARBA"/>
</dbReference>
<dbReference type="SMART" id="SM00824">
    <property type="entry name" value="PKS_TE"/>
    <property type="match status" value="1"/>
</dbReference>
<dbReference type="Pfam" id="PF00975">
    <property type="entry name" value="Thioesterase"/>
    <property type="match status" value="1"/>
</dbReference>
<evidence type="ECO:0000259" key="9">
    <source>
        <dbReference type="PROSITE" id="PS50075"/>
    </source>
</evidence>
<dbReference type="GO" id="GO:0016874">
    <property type="term" value="F:ligase activity"/>
    <property type="evidence" value="ECO:0007669"/>
    <property type="project" value="UniProtKB-KW"/>
</dbReference>
<dbReference type="SMART" id="SM00823">
    <property type="entry name" value="PKS_PP"/>
    <property type="match status" value="4"/>
</dbReference>
<dbReference type="GO" id="GO:0031177">
    <property type="term" value="F:phosphopantetheine binding"/>
    <property type="evidence" value="ECO:0007669"/>
    <property type="project" value="InterPro"/>
</dbReference>
<dbReference type="NCBIfam" id="TIGR01733">
    <property type="entry name" value="AA-adenyl-dom"/>
    <property type="match status" value="3"/>
</dbReference>